<evidence type="ECO:0000313" key="1">
    <source>
        <dbReference type="EMBL" id="ABD25105.1"/>
    </source>
</evidence>
<proteinExistence type="predicted"/>
<dbReference type="KEGG" id="nar:Saro_0658"/>
<dbReference type="RefSeq" id="WP_011444319.1">
    <property type="nucleotide sequence ID" value="NC_007794.1"/>
</dbReference>
<name>Q2GAL8_NOVAD</name>
<dbReference type="Proteomes" id="UP000009134">
    <property type="component" value="Chromosome"/>
</dbReference>
<reference evidence="2" key="1">
    <citation type="submission" date="2006-01" db="EMBL/GenBank/DDBJ databases">
        <title>Complete sequence of Novosphingobium aromaticivorans DSM 12444.</title>
        <authorList>
            <consortium name="US DOE Joint Genome Institute"/>
            <person name="Copeland A."/>
            <person name="Lucas S."/>
            <person name="Lapidus A."/>
            <person name="Barry K."/>
            <person name="Detter J.C."/>
            <person name="Glavina T."/>
            <person name="Hammon N."/>
            <person name="Israni S."/>
            <person name="Pitluck S."/>
            <person name="Chain P."/>
            <person name="Malfatti S."/>
            <person name="Shin M."/>
            <person name="Vergez L."/>
            <person name="Schmutz J."/>
            <person name="Larimer F."/>
            <person name="Land M."/>
            <person name="Kyrpides N."/>
            <person name="Ivanova N."/>
            <person name="Fredrickson J."/>
            <person name="Balkwill D."/>
            <person name="Romine M.F."/>
            <person name="Richardson P."/>
        </authorList>
    </citation>
    <scope>NUCLEOTIDE SEQUENCE [LARGE SCALE GENOMIC DNA]</scope>
    <source>
        <strain evidence="2">ATCC 700278 / DSM 12444 / CCUG 56034 / CIP 105152 / NBRC 16084 / F199</strain>
    </source>
</reference>
<dbReference type="eggNOG" id="ENOG502ZNGZ">
    <property type="taxonomic scope" value="Bacteria"/>
</dbReference>
<dbReference type="AlphaFoldDB" id="Q2GAL8"/>
<evidence type="ECO:0000313" key="2">
    <source>
        <dbReference type="Proteomes" id="UP000009134"/>
    </source>
</evidence>
<sequence>MAFDITRRRALETATIDLKNGDDSPLTDDDGKVLSVTVHGPGSKVWRQASAEINRRKAERLQKAGGKLAASLDSAKEDQVEFLSRVTISFNGWEYPGTGNDREMFAAAYADDSLGFIRDHVHAEVHSWEAFTKGSAAS</sequence>
<dbReference type="EMBL" id="CP000248">
    <property type="protein sequence ID" value="ABD25105.1"/>
    <property type="molecule type" value="Genomic_DNA"/>
</dbReference>
<gene>
    <name evidence="1" type="ordered locus">Saro_0658</name>
</gene>
<keyword evidence="2" id="KW-1185">Reference proteome</keyword>
<organism evidence="1 2">
    <name type="scientific">Novosphingobium aromaticivorans (strain ATCC 700278 / DSM 12444 / CCUG 56034 / CIP 105152 / NBRC 16084 / F199)</name>
    <dbReference type="NCBI Taxonomy" id="279238"/>
    <lineage>
        <taxon>Bacteria</taxon>
        <taxon>Pseudomonadati</taxon>
        <taxon>Pseudomonadota</taxon>
        <taxon>Alphaproteobacteria</taxon>
        <taxon>Sphingomonadales</taxon>
        <taxon>Sphingomonadaceae</taxon>
        <taxon>Novosphingobium</taxon>
    </lineage>
</organism>
<protein>
    <submittedName>
        <fullName evidence="1">Uncharacterized protein</fullName>
    </submittedName>
</protein>
<dbReference type="STRING" id="279238.Saro_0658"/>
<accession>Q2GAL8</accession>
<dbReference type="HOGENOM" id="CLU_1853140_0_0_5"/>